<proteinExistence type="predicted"/>
<dbReference type="HOGENOM" id="CLU_2195982_0_0_1"/>
<evidence type="ECO:0000256" key="1">
    <source>
        <dbReference type="SAM" id="SignalP"/>
    </source>
</evidence>
<dbReference type="Proteomes" id="UP000008144">
    <property type="component" value="Chromosome 14"/>
</dbReference>
<reference evidence="2" key="3">
    <citation type="submission" date="2025-08" db="UniProtKB">
        <authorList>
            <consortium name="Ensembl"/>
        </authorList>
    </citation>
    <scope>IDENTIFICATION</scope>
</reference>
<gene>
    <name evidence="2" type="primary">LOC100180524</name>
</gene>
<dbReference type="EMBL" id="EAAA01001240">
    <property type="status" value="NOT_ANNOTATED_CDS"/>
    <property type="molecule type" value="Genomic_DNA"/>
</dbReference>
<evidence type="ECO:0000313" key="2">
    <source>
        <dbReference type="Ensembl" id="ENSCINP00000032080.1"/>
    </source>
</evidence>
<keyword evidence="3" id="KW-1185">Reference proteome</keyword>
<dbReference type="InParanoid" id="H2XQZ6"/>
<feature type="chain" id="PRO_5014093608" evidence="1">
    <location>
        <begin position="27"/>
        <end position="109"/>
    </location>
</feature>
<feature type="signal peptide" evidence="1">
    <location>
        <begin position="1"/>
        <end position="26"/>
    </location>
</feature>
<organism evidence="2 3">
    <name type="scientific">Ciona intestinalis</name>
    <name type="common">Transparent sea squirt</name>
    <name type="synonym">Ascidia intestinalis</name>
    <dbReference type="NCBI Taxonomy" id="7719"/>
    <lineage>
        <taxon>Eukaryota</taxon>
        <taxon>Metazoa</taxon>
        <taxon>Chordata</taxon>
        <taxon>Tunicata</taxon>
        <taxon>Ascidiacea</taxon>
        <taxon>Phlebobranchia</taxon>
        <taxon>Cionidae</taxon>
        <taxon>Ciona</taxon>
    </lineage>
</organism>
<reference evidence="2" key="2">
    <citation type="journal article" date="2008" name="Genome Biol.">
        <title>Improved genome assembly and evidence-based global gene model set for the chordate Ciona intestinalis: new insight into intron and operon populations.</title>
        <authorList>
            <person name="Satou Y."/>
            <person name="Mineta K."/>
            <person name="Ogasawara M."/>
            <person name="Sasakura Y."/>
            <person name="Shoguchi E."/>
            <person name="Ueno K."/>
            <person name="Yamada L."/>
            <person name="Matsumoto J."/>
            <person name="Wasserscheid J."/>
            <person name="Dewar K."/>
            <person name="Wiley G.B."/>
            <person name="Macmil S.L."/>
            <person name="Roe B.A."/>
            <person name="Zeller R.W."/>
            <person name="Hastings K.E."/>
            <person name="Lemaire P."/>
            <person name="Lindquist E."/>
            <person name="Endo T."/>
            <person name="Hotta K."/>
            <person name="Inaba K."/>
        </authorList>
    </citation>
    <scope>NUCLEOTIDE SEQUENCE [LARGE SCALE GENOMIC DNA]</scope>
    <source>
        <strain evidence="2">wild type</strain>
    </source>
</reference>
<accession>A0A1W2WES9</accession>
<evidence type="ECO:0000313" key="3">
    <source>
        <dbReference type="Proteomes" id="UP000008144"/>
    </source>
</evidence>
<sequence length="109" mass="12611">MDKDFSTRVAFMLVILCCGNILEVETKVVSFRSLWTQLVKCEGVINLRCRYLSHYCNVEVLKRGETNFNSDKGSSDYDEQDFNELGLVKKAKEVRMISMNCASCNKYCW</sequence>
<dbReference type="KEGG" id="cin:100180524"/>
<dbReference type="RefSeq" id="XP_002126332.1">
    <property type="nucleotide sequence ID" value="XM_002126296.4"/>
</dbReference>
<accession>H2XQZ6</accession>
<dbReference type="GeneID" id="100180524"/>
<name>H2XQZ6_CIOIN</name>
<protein>
    <submittedName>
        <fullName evidence="2">Uncharacterized LOC100180524</fullName>
    </submittedName>
</protein>
<reference evidence="3" key="1">
    <citation type="journal article" date="2002" name="Science">
        <title>The draft genome of Ciona intestinalis: insights into chordate and vertebrate origins.</title>
        <authorList>
            <person name="Dehal P."/>
            <person name="Satou Y."/>
            <person name="Campbell R.K."/>
            <person name="Chapman J."/>
            <person name="Degnan B."/>
            <person name="De Tomaso A."/>
            <person name="Davidson B."/>
            <person name="Di Gregorio A."/>
            <person name="Gelpke M."/>
            <person name="Goodstein D.M."/>
            <person name="Harafuji N."/>
            <person name="Hastings K.E."/>
            <person name="Ho I."/>
            <person name="Hotta K."/>
            <person name="Huang W."/>
            <person name="Kawashima T."/>
            <person name="Lemaire P."/>
            <person name="Martinez D."/>
            <person name="Meinertzhagen I.A."/>
            <person name="Necula S."/>
            <person name="Nonaka M."/>
            <person name="Putnam N."/>
            <person name="Rash S."/>
            <person name="Saiga H."/>
            <person name="Satake M."/>
            <person name="Terry A."/>
            <person name="Yamada L."/>
            <person name="Wang H.G."/>
            <person name="Awazu S."/>
            <person name="Azumi K."/>
            <person name="Boore J."/>
            <person name="Branno M."/>
            <person name="Chin-Bow S."/>
            <person name="DeSantis R."/>
            <person name="Doyle S."/>
            <person name="Francino P."/>
            <person name="Keys D.N."/>
            <person name="Haga S."/>
            <person name="Hayashi H."/>
            <person name="Hino K."/>
            <person name="Imai K.S."/>
            <person name="Inaba K."/>
            <person name="Kano S."/>
            <person name="Kobayashi K."/>
            <person name="Kobayashi M."/>
            <person name="Lee B.I."/>
            <person name="Makabe K.W."/>
            <person name="Manohar C."/>
            <person name="Matassi G."/>
            <person name="Medina M."/>
            <person name="Mochizuki Y."/>
            <person name="Mount S."/>
            <person name="Morishita T."/>
            <person name="Miura S."/>
            <person name="Nakayama A."/>
            <person name="Nishizaka S."/>
            <person name="Nomoto H."/>
            <person name="Ohta F."/>
            <person name="Oishi K."/>
            <person name="Rigoutsos I."/>
            <person name="Sano M."/>
            <person name="Sasaki A."/>
            <person name="Sasakura Y."/>
            <person name="Shoguchi E."/>
            <person name="Shin-i T."/>
            <person name="Spagnuolo A."/>
            <person name="Stainier D."/>
            <person name="Suzuki M.M."/>
            <person name="Tassy O."/>
            <person name="Takatori N."/>
            <person name="Tokuoka M."/>
            <person name="Yagi K."/>
            <person name="Yoshizaki F."/>
            <person name="Wada S."/>
            <person name="Zhang C."/>
            <person name="Hyatt P.D."/>
            <person name="Larimer F."/>
            <person name="Detter C."/>
            <person name="Doggett N."/>
            <person name="Glavina T."/>
            <person name="Hawkins T."/>
            <person name="Richardson P."/>
            <person name="Lucas S."/>
            <person name="Kohara Y."/>
            <person name="Levine M."/>
            <person name="Satoh N."/>
            <person name="Rokhsar D.S."/>
        </authorList>
    </citation>
    <scope>NUCLEOTIDE SEQUENCE [LARGE SCALE GENOMIC DNA]</scope>
</reference>
<dbReference type="Ensembl" id="ENSCINT00000033805.1">
    <property type="protein sequence ID" value="ENSCINP00000032080.1"/>
    <property type="gene ID" value="ENSCING00000018862.1"/>
</dbReference>
<keyword evidence="1" id="KW-0732">Signal</keyword>
<reference evidence="2" key="4">
    <citation type="submission" date="2025-09" db="UniProtKB">
        <authorList>
            <consortium name="Ensembl"/>
        </authorList>
    </citation>
    <scope>IDENTIFICATION</scope>
</reference>
<dbReference type="AlphaFoldDB" id="H2XQZ6"/>